<keyword evidence="2" id="KW-1185">Reference proteome</keyword>
<dbReference type="WBParaSite" id="jg15923">
    <property type="protein sequence ID" value="jg15923"/>
    <property type="gene ID" value="jg15923"/>
</dbReference>
<dbReference type="Proteomes" id="UP000887574">
    <property type="component" value="Unplaced"/>
</dbReference>
<organism evidence="2 3">
    <name type="scientific">Ditylenchus dipsaci</name>
    <dbReference type="NCBI Taxonomy" id="166011"/>
    <lineage>
        <taxon>Eukaryota</taxon>
        <taxon>Metazoa</taxon>
        <taxon>Ecdysozoa</taxon>
        <taxon>Nematoda</taxon>
        <taxon>Chromadorea</taxon>
        <taxon>Rhabditida</taxon>
        <taxon>Tylenchina</taxon>
        <taxon>Tylenchomorpha</taxon>
        <taxon>Sphaerularioidea</taxon>
        <taxon>Anguinidae</taxon>
        <taxon>Anguininae</taxon>
        <taxon>Ditylenchus</taxon>
    </lineage>
</organism>
<accession>A0A915D5Z1</accession>
<sequence length="80" mass="8954">MFQMDLDNHRAIDAHYYGNDMRYVNHSCEPNCTVQVVATDSDIHIVLVALRKSTKVKSCLSTTTCIPKPKGQCPNADVML</sequence>
<dbReference type="Gene3D" id="2.170.270.10">
    <property type="entry name" value="SET domain"/>
    <property type="match status" value="1"/>
</dbReference>
<feature type="domain" description="SET" evidence="1">
    <location>
        <begin position="7"/>
        <end position="52"/>
    </location>
</feature>
<dbReference type="SUPFAM" id="SSF82199">
    <property type="entry name" value="SET domain"/>
    <property type="match status" value="1"/>
</dbReference>
<name>A0A915D5Z1_9BILA</name>
<dbReference type="InterPro" id="IPR001214">
    <property type="entry name" value="SET_dom"/>
</dbReference>
<protein>
    <submittedName>
        <fullName evidence="3">SET domain-containing protein</fullName>
    </submittedName>
</protein>
<proteinExistence type="predicted"/>
<evidence type="ECO:0000313" key="2">
    <source>
        <dbReference type="Proteomes" id="UP000887574"/>
    </source>
</evidence>
<dbReference type="InterPro" id="IPR046341">
    <property type="entry name" value="SET_dom_sf"/>
</dbReference>
<dbReference type="AlphaFoldDB" id="A0A915D5Z1"/>
<evidence type="ECO:0000313" key="3">
    <source>
        <dbReference type="WBParaSite" id="jg15923"/>
    </source>
</evidence>
<reference evidence="3" key="1">
    <citation type="submission" date="2022-11" db="UniProtKB">
        <authorList>
            <consortium name="WormBaseParasite"/>
        </authorList>
    </citation>
    <scope>IDENTIFICATION</scope>
</reference>
<dbReference type="Pfam" id="PF00856">
    <property type="entry name" value="SET"/>
    <property type="match status" value="1"/>
</dbReference>
<evidence type="ECO:0000259" key="1">
    <source>
        <dbReference type="Pfam" id="PF00856"/>
    </source>
</evidence>